<sequence>MAFHLTKLQKSLTSIHPGLLPLPQRPNCRSQSVKSSPFVFYVCIVHSQTCWRLCQSTSVLGNSCSGDDLRDHCEALSFPRHVGSCRTVLRQTLPAILE</sequence>
<dbReference type="EMBL" id="BGPR01011158">
    <property type="protein sequence ID" value="GBN49896.1"/>
    <property type="molecule type" value="Genomic_DNA"/>
</dbReference>
<gene>
    <name evidence="1" type="ORF">AVEN_39824_1</name>
</gene>
<comment type="caution">
    <text evidence="1">The sequence shown here is derived from an EMBL/GenBank/DDBJ whole genome shotgun (WGS) entry which is preliminary data.</text>
</comment>
<evidence type="ECO:0000313" key="1">
    <source>
        <dbReference type="EMBL" id="GBN49896.1"/>
    </source>
</evidence>
<organism evidence="1 2">
    <name type="scientific">Araneus ventricosus</name>
    <name type="common">Orbweaver spider</name>
    <name type="synonym">Epeira ventricosa</name>
    <dbReference type="NCBI Taxonomy" id="182803"/>
    <lineage>
        <taxon>Eukaryota</taxon>
        <taxon>Metazoa</taxon>
        <taxon>Ecdysozoa</taxon>
        <taxon>Arthropoda</taxon>
        <taxon>Chelicerata</taxon>
        <taxon>Arachnida</taxon>
        <taxon>Araneae</taxon>
        <taxon>Araneomorphae</taxon>
        <taxon>Entelegynae</taxon>
        <taxon>Araneoidea</taxon>
        <taxon>Araneidae</taxon>
        <taxon>Araneus</taxon>
    </lineage>
</organism>
<dbReference type="AlphaFoldDB" id="A0A4Y2PIL7"/>
<reference evidence="1 2" key="1">
    <citation type="journal article" date="2019" name="Sci. Rep.">
        <title>Orb-weaving spider Araneus ventricosus genome elucidates the spidroin gene catalogue.</title>
        <authorList>
            <person name="Kono N."/>
            <person name="Nakamura H."/>
            <person name="Ohtoshi R."/>
            <person name="Moran D.A.P."/>
            <person name="Shinohara A."/>
            <person name="Yoshida Y."/>
            <person name="Fujiwara M."/>
            <person name="Mori M."/>
            <person name="Tomita M."/>
            <person name="Arakawa K."/>
        </authorList>
    </citation>
    <scope>NUCLEOTIDE SEQUENCE [LARGE SCALE GENOMIC DNA]</scope>
</reference>
<accession>A0A4Y2PIL7</accession>
<dbReference type="Proteomes" id="UP000499080">
    <property type="component" value="Unassembled WGS sequence"/>
</dbReference>
<name>A0A4Y2PIL7_ARAVE</name>
<evidence type="ECO:0000313" key="2">
    <source>
        <dbReference type="Proteomes" id="UP000499080"/>
    </source>
</evidence>
<keyword evidence="2" id="KW-1185">Reference proteome</keyword>
<protein>
    <submittedName>
        <fullName evidence="1">Uncharacterized protein</fullName>
    </submittedName>
</protein>
<proteinExistence type="predicted"/>